<name>A0ACC8XDI2_9FIRM</name>
<reference evidence="1" key="1">
    <citation type="submission" date="2016-08" db="EMBL/GenBank/DDBJ databases">
        <authorList>
            <person name="Ngugi D.K."/>
            <person name="Miyake S."/>
            <person name="Stingl U."/>
        </authorList>
    </citation>
    <scope>NUCLEOTIDE SEQUENCE</scope>
    <source>
        <strain evidence="1">SCG-B11WGA-EpuloA1</strain>
    </source>
</reference>
<gene>
    <name evidence="1" type="ORF">AN396_00955</name>
</gene>
<proteinExistence type="predicted"/>
<evidence type="ECO:0000313" key="1">
    <source>
        <dbReference type="EMBL" id="ONI40908.1"/>
    </source>
</evidence>
<organism evidence="1 2">
    <name type="scientific">Candidatus Epulonipiscium fishelsonii</name>
    <dbReference type="NCBI Taxonomy" id="77094"/>
    <lineage>
        <taxon>Bacteria</taxon>
        <taxon>Bacillati</taxon>
        <taxon>Bacillota</taxon>
        <taxon>Clostridia</taxon>
        <taxon>Lachnospirales</taxon>
        <taxon>Lachnospiraceae</taxon>
        <taxon>Candidatus Epulonipiscium</taxon>
    </lineage>
</organism>
<keyword evidence="2" id="KW-1185">Reference proteome</keyword>
<dbReference type="Proteomes" id="UP000188605">
    <property type="component" value="Unassembled WGS sequence"/>
</dbReference>
<sequence length="278" mass="30872">MPIEDQILIDRAGNNIDVKNEYNKIVSFAPSISEMLLDLGYKDKVIAITTYDTTFGDVSLPAFDMMNPDLESITALEPDLIITAISSGGQNSPFADLEASGVTVVSIPTAPTIEGIYEDIRFMGKLLNENAKATAIVDNMKSVVDSYKQKSAGIEDKKTVYFEISPAPYMYSTGKDTYLNEMIEIVGAENIFEDQTGWFAPTDELILVDNPDVILTNVNYIEDPVAEIKARNGWDVINAVKNNEVFYVNNGWTSIPNQSIINGIKEMAEIIYPDYYKE</sequence>
<protein>
    <submittedName>
        <fullName evidence="1">Uncharacterized protein</fullName>
    </submittedName>
</protein>
<comment type="caution">
    <text evidence="1">The sequence shown here is derived from an EMBL/GenBank/DDBJ whole genome shotgun (WGS) entry which is preliminary data.</text>
</comment>
<dbReference type="EMBL" id="LJDB01000044">
    <property type="protein sequence ID" value="ONI40908.1"/>
    <property type="molecule type" value="Genomic_DNA"/>
</dbReference>
<evidence type="ECO:0000313" key="2">
    <source>
        <dbReference type="Proteomes" id="UP000188605"/>
    </source>
</evidence>
<accession>A0ACC8XDI2</accession>